<feature type="domain" description="CCHC-type" evidence="4">
    <location>
        <begin position="25"/>
        <end position="40"/>
    </location>
</feature>
<dbReference type="Pfam" id="PF00098">
    <property type="entry name" value="zf-CCHC"/>
    <property type="match status" value="1"/>
</dbReference>
<sequence>MGNGKSKTKGNDALKPEGGIKKEGKCFHCDKTGHWKRNCPLYLEKVKKAKTNGTSSSEPLKRRNMAKGNLGLRVGNGARVAALAIGTYISLVDLL</sequence>
<keyword evidence="1" id="KW-0863">Zinc-finger</keyword>
<dbReference type="SMART" id="SM00343">
    <property type="entry name" value="ZnF_C2HC"/>
    <property type="match status" value="1"/>
</dbReference>
<dbReference type="InterPro" id="IPR001878">
    <property type="entry name" value="Znf_CCHC"/>
</dbReference>
<dbReference type="EMBL" id="JBBPBM010000010">
    <property type="protein sequence ID" value="KAK8564605.1"/>
    <property type="molecule type" value="Genomic_DNA"/>
</dbReference>
<keyword evidence="3" id="KW-0472">Membrane</keyword>
<keyword evidence="1" id="KW-0862">Zinc</keyword>
<evidence type="ECO:0000256" key="3">
    <source>
        <dbReference type="SAM" id="Phobius"/>
    </source>
</evidence>
<evidence type="ECO:0000313" key="6">
    <source>
        <dbReference type="Proteomes" id="UP001472677"/>
    </source>
</evidence>
<name>A0ABR2ERW7_9ROSI</name>
<gene>
    <name evidence="5" type="ORF">V6N12_058188</name>
</gene>
<keyword evidence="1" id="KW-0479">Metal-binding</keyword>
<comment type="caution">
    <text evidence="5">The sequence shown here is derived from an EMBL/GenBank/DDBJ whole genome shotgun (WGS) entry which is preliminary data.</text>
</comment>
<evidence type="ECO:0000256" key="1">
    <source>
        <dbReference type="PROSITE-ProRule" id="PRU00047"/>
    </source>
</evidence>
<dbReference type="Proteomes" id="UP001472677">
    <property type="component" value="Unassembled WGS sequence"/>
</dbReference>
<protein>
    <recommendedName>
        <fullName evidence="4">CCHC-type domain-containing protein</fullName>
    </recommendedName>
</protein>
<evidence type="ECO:0000259" key="4">
    <source>
        <dbReference type="PROSITE" id="PS50158"/>
    </source>
</evidence>
<dbReference type="Gene3D" id="4.10.60.10">
    <property type="entry name" value="Zinc finger, CCHC-type"/>
    <property type="match status" value="1"/>
</dbReference>
<keyword evidence="3" id="KW-1133">Transmembrane helix</keyword>
<feature type="compositionally biased region" description="Basic and acidic residues" evidence="2">
    <location>
        <begin position="9"/>
        <end position="22"/>
    </location>
</feature>
<dbReference type="PROSITE" id="PS50158">
    <property type="entry name" value="ZF_CCHC"/>
    <property type="match status" value="1"/>
</dbReference>
<accession>A0ABR2ERW7</accession>
<dbReference type="SUPFAM" id="SSF57756">
    <property type="entry name" value="Retrovirus zinc finger-like domains"/>
    <property type="match status" value="1"/>
</dbReference>
<evidence type="ECO:0000256" key="2">
    <source>
        <dbReference type="SAM" id="MobiDB-lite"/>
    </source>
</evidence>
<reference evidence="5 6" key="1">
    <citation type="journal article" date="2024" name="G3 (Bethesda)">
        <title>Genome assembly of Hibiscus sabdariffa L. provides insights into metabolisms of medicinal natural products.</title>
        <authorList>
            <person name="Kim T."/>
        </authorList>
    </citation>
    <scope>NUCLEOTIDE SEQUENCE [LARGE SCALE GENOMIC DNA]</scope>
    <source>
        <strain evidence="5">TK-2024</strain>
        <tissue evidence="5">Old leaves</tissue>
    </source>
</reference>
<keyword evidence="3" id="KW-0812">Transmembrane</keyword>
<organism evidence="5 6">
    <name type="scientific">Hibiscus sabdariffa</name>
    <name type="common">roselle</name>
    <dbReference type="NCBI Taxonomy" id="183260"/>
    <lineage>
        <taxon>Eukaryota</taxon>
        <taxon>Viridiplantae</taxon>
        <taxon>Streptophyta</taxon>
        <taxon>Embryophyta</taxon>
        <taxon>Tracheophyta</taxon>
        <taxon>Spermatophyta</taxon>
        <taxon>Magnoliopsida</taxon>
        <taxon>eudicotyledons</taxon>
        <taxon>Gunneridae</taxon>
        <taxon>Pentapetalae</taxon>
        <taxon>rosids</taxon>
        <taxon>malvids</taxon>
        <taxon>Malvales</taxon>
        <taxon>Malvaceae</taxon>
        <taxon>Malvoideae</taxon>
        <taxon>Hibiscus</taxon>
    </lineage>
</organism>
<feature type="transmembrane region" description="Helical" evidence="3">
    <location>
        <begin position="70"/>
        <end position="91"/>
    </location>
</feature>
<proteinExistence type="predicted"/>
<dbReference type="InterPro" id="IPR036875">
    <property type="entry name" value="Znf_CCHC_sf"/>
</dbReference>
<evidence type="ECO:0000313" key="5">
    <source>
        <dbReference type="EMBL" id="KAK8564605.1"/>
    </source>
</evidence>
<keyword evidence="6" id="KW-1185">Reference proteome</keyword>
<feature type="region of interest" description="Disordered" evidence="2">
    <location>
        <begin position="1"/>
        <end position="22"/>
    </location>
</feature>